<dbReference type="AlphaFoldDB" id="A0A914HW38"/>
<proteinExistence type="predicted"/>
<keyword evidence="1" id="KW-1185">Reference proteome</keyword>
<sequence>MLSNDNAADALHTALPLFQYGTLLLLRTVFKHTSDHRTTVFMDGHGESPYPAFRTHSVFVPVVPARADAWHEPTQEYDLLIINYFPIGDEQLRDSVATILNDLTNFMDVQYPADVNAQNPR</sequence>
<evidence type="ECO:0000313" key="1">
    <source>
        <dbReference type="Proteomes" id="UP000887572"/>
    </source>
</evidence>
<organism evidence="1 2">
    <name type="scientific">Globodera rostochiensis</name>
    <name type="common">Golden nematode worm</name>
    <name type="synonym">Heterodera rostochiensis</name>
    <dbReference type="NCBI Taxonomy" id="31243"/>
    <lineage>
        <taxon>Eukaryota</taxon>
        <taxon>Metazoa</taxon>
        <taxon>Ecdysozoa</taxon>
        <taxon>Nematoda</taxon>
        <taxon>Chromadorea</taxon>
        <taxon>Rhabditida</taxon>
        <taxon>Tylenchina</taxon>
        <taxon>Tylenchomorpha</taxon>
        <taxon>Tylenchoidea</taxon>
        <taxon>Heteroderidae</taxon>
        <taxon>Heteroderinae</taxon>
        <taxon>Globodera</taxon>
    </lineage>
</organism>
<dbReference type="WBParaSite" id="Gr19_v10_g4702.t1">
    <property type="protein sequence ID" value="Gr19_v10_g4702.t1"/>
    <property type="gene ID" value="Gr19_v10_g4702"/>
</dbReference>
<accession>A0A914HW38</accession>
<name>A0A914HW38_GLORO</name>
<protein>
    <submittedName>
        <fullName evidence="2">Uncharacterized protein</fullName>
    </submittedName>
</protein>
<evidence type="ECO:0000313" key="2">
    <source>
        <dbReference type="WBParaSite" id="Gr19_v10_g4702.t1"/>
    </source>
</evidence>
<reference evidence="2" key="1">
    <citation type="submission" date="2022-11" db="UniProtKB">
        <authorList>
            <consortium name="WormBaseParasite"/>
        </authorList>
    </citation>
    <scope>IDENTIFICATION</scope>
</reference>
<dbReference type="Proteomes" id="UP000887572">
    <property type="component" value="Unplaced"/>
</dbReference>